<gene>
    <name evidence="2" type="ORF">M407DRAFT_241769</name>
</gene>
<name>A0A0C3QHV9_9AGAM</name>
<evidence type="ECO:0000256" key="1">
    <source>
        <dbReference type="SAM" id="MobiDB-lite"/>
    </source>
</evidence>
<accession>A0A0C3QHV9</accession>
<dbReference type="Proteomes" id="UP000054248">
    <property type="component" value="Unassembled WGS sequence"/>
</dbReference>
<reference evidence="2 3" key="1">
    <citation type="submission" date="2014-04" db="EMBL/GenBank/DDBJ databases">
        <authorList>
            <consortium name="DOE Joint Genome Institute"/>
            <person name="Kuo A."/>
            <person name="Girlanda M."/>
            <person name="Perotto S."/>
            <person name="Kohler A."/>
            <person name="Nagy L.G."/>
            <person name="Floudas D."/>
            <person name="Copeland A."/>
            <person name="Barry K.W."/>
            <person name="Cichocki N."/>
            <person name="Veneault-Fourrey C."/>
            <person name="LaButti K."/>
            <person name="Lindquist E.A."/>
            <person name="Lipzen A."/>
            <person name="Lundell T."/>
            <person name="Morin E."/>
            <person name="Murat C."/>
            <person name="Sun H."/>
            <person name="Tunlid A."/>
            <person name="Henrissat B."/>
            <person name="Grigoriev I.V."/>
            <person name="Hibbett D.S."/>
            <person name="Martin F."/>
            <person name="Nordberg H.P."/>
            <person name="Cantor M.N."/>
            <person name="Hua S.X."/>
        </authorList>
    </citation>
    <scope>NUCLEOTIDE SEQUENCE [LARGE SCALE GENOMIC DNA]</scope>
    <source>
        <strain evidence="2 3">MUT 4182</strain>
    </source>
</reference>
<feature type="compositionally biased region" description="Basic and acidic residues" evidence="1">
    <location>
        <begin position="33"/>
        <end position="57"/>
    </location>
</feature>
<evidence type="ECO:0000313" key="3">
    <source>
        <dbReference type="Proteomes" id="UP000054248"/>
    </source>
</evidence>
<sequence length="68" mass="7882">MGGGVKDSARSSARLGVQPRVHLWHQSQHLRSYTREEAGRNGVDNKDERQDQKHDKEETMEEESVMLY</sequence>
<evidence type="ECO:0000313" key="2">
    <source>
        <dbReference type="EMBL" id="KIO31530.1"/>
    </source>
</evidence>
<feature type="compositionally biased region" description="Acidic residues" evidence="1">
    <location>
        <begin position="58"/>
        <end position="68"/>
    </location>
</feature>
<organism evidence="2 3">
    <name type="scientific">Tulasnella calospora MUT 4182</name>
    <dbReference type="NCBI Taxonomy" id="1051891"/>
    <lineage>
        <taxon>Eukaryota</taxon>
        <taxon>Fungi</taxon>
        <taxon>Dikarya</taxon>
        <taxon>Basidiomycota</taxon>
        <taxon>Agaricomycotina</taxon>
        <taxon>Agaricomycetes</taxon>
        <taxon>Cantharellales</taxon>
        <taxon>Tulasnellaceae</taxon>
        <taxon>Tulasnella</taxon>
    </lineage>
</organism>
<proteinExistence type="predicted"/>
<dbReference type="HOGENOM" id="CLU_2795814_0_0_1"/>
<reference evidence="3" key="2">
    <citation type="submission" date="2015-01" db="EMBL/GenBank/DDBJ databases">
        <title>Evolutionary Origins and Diversification of the Mycorrhizal Mutualists.</title>
        <authorList>
            <consortium name="DOE Joint Genome Institute"/>
            <consortium name="Mycorrhizal Genomics Consortium"/>
            <person name="Kohler A."/>
            <person name="Kuo A."/>
            <person name="Nagy L.G."/>
            <person name="Floudas D."/>
            <person name="Copeland A."/>
            <person name="Barry K.W."/>
            <person name="Cichocki N."/>
            <person name="Veneault-Fourrey C."/>
            <person name="LaButti K."/>
            <person name="Lindquist E.A."/>
            <person name="Lipzen A."/>
            <person name="Lundell T."/>
            <person name="Morin E."/>
            <person name="Murat C."/>
            <person name="Riley R."/>
            <person name="Ohm R."/>
            <person name="Sun H."/>
            <person name="Tunlid A."/>
            <person name="Henrissat B."/>
            <person name="Grigoriev I.V."/>
            <person name="Hibbett D.S."/>
            <person name="Martin F."/>
        </authorList>
    </citation>
    <scope>NUCLEOTIDE SEQUENCE [LARGE SCALE GENOMIC DNA]</scope>
    <source>
        <strain evidence="3">MUT 4182</strain>
    </source>
</reference>
<dbReference type="AlphaFoldDB" id="A0A0C3QHV9"/>
<keyword evidence="3" id="KW-1185">Reference proteome</keyword>
<dbReference type="EMBL" id="KN822962">
    <property type="protein sequence ID" value="KIO31530.1"/>
    <property type="molecule type" value="Genomic_DNA"/>
</dbReference>
<feature type="region of interest" description="Disordered" evidence="1">
    <location>
        <begin position="1"/>
        <end position="68"/>
    </location>
</feature>
<protein>
    <submittedName>
        <fullName evidence="2">Uncharacterized protein</fullName>
    </submittedName>
</protein>